<evidence type="ECO:0000313" key="3">
    <source>
        <dbReference type="Proteomes" id="UP001375240"/>
    </source>
</evidence>
<dbReference type="AlphaFoldDB" id="A0AAV9U469"/>
<sequence>MSAPTYVRSGRGGAGNFAPKIAPKPVEVEMQSKRDLEAQAITDPATTADASSAPSAATPQYKTYARGGAGNWYEPAALKQTGTFTSDNVSPTAATDNASAQAEIKRGSRVWQGRGGAGNWEADQQIKADEMKRRSLVVKVDEEAALQEILEEAKVEAEKEIQPPQTAHVRIPHLDRHQNLGDEVHDI</sequence>
<dbReference type="PANTHER" id="PTHR34693">
    <property type="entry name" value="PROTEIN PAR32"/>
    <property type="match status" value="1"/>
</dbReference>
<comment type="caution">
    <text evidence="2">The sequence shown here is derived from an EMBL/GenBank/DDBJ whole genome shotgun (WGS) entry which is preliminary data.</text>
</comment>
<name>A0AAV9U469_9PEZI</name>
<feature type="compositionally biased region" description="Low complexity" evidence="1">
    <location>
        <begin position="42"/>
        <end position="57"/>
    </location>
</feature>
<dbReference type="Proteomes" id="UP001375240">
    <property type="component" value="Unassembled WGS sequence"/>
</dbReference>
<evidence type="ECO:0000313" key="2">
    <source>
        <dbReference type="EMBL" id="KAK6335647.1"/>
    </source>
</evidence>
<gene>
    <name evidence="2" type="ORF">TWF696_002414</name>
</gene>
<protein>
    <submittedName>
        <fullName evidence="2">Uncharacterized protein</fullName>
    </submittedName>
</protein>
<feature type="region of interest" description="Disordered" evidence="1">
    <location>
        <begin position="157"/>
        <end position="187"/>
    </location>
</feature>
<dbReference type="EMBL" id="JAVHNQ010000012">
    <property type="protein sequence ID" value="KAK6335647.1"/>
    <property type="molecule type" value="Genomic_DNA"/>
</dbReference>
<proteinExistence type="predicted"/>
<keyword evidence="3" id="KW-1185">Reference proteome</keyword>
<evidence type="ECO:0000256" key="1">
    <source>
        <dbReference type="SAM" id="MobiDB-lite"/>
    </source>
</evidence>
<dbReference type="Pfam" id="PF12223">
    <property type="entry name" value="DUF3602"/>
    <property type="match status" value="1"/>
</dbReference>
<dbReference type="InterPro" id="IPR022024">
    <property type="entry name" value="DUF3602"/>
</dbReference>
<organism evidence="2 3">
    <name type="scientific">Orbilia brochopaga</name>
    <dbReference type="NCBI Taxonomy" id="3140254"/>
    <lineage>
        <taxon>Eukaryota</taxon>
        <taxon>Fungi</taxon>
        <taxon>Dikarya</taxon>
        <taxon>Ascomycota</taxon>
        <taxon>Pezizomycotina</taxon>
        <taxon>Orbiliomycetes</taxon>
        <taxon>Orbiliales</taxon>
        <taxon>Orbiliaceae</taxon>
        <taxon>Orbilia</taxon>
    </lineage>
</organism>
<dbReference type="InterPro" id="IPR053203">
    <property type="entry name" value="Cisplatin_resist-associated"/>
</dbReference>
<feature type="compositionally biased region" description="Basic and acidic residues" evidence="1">
    <location>
        <begin position="172"/>
        <end position="187"/>
    </location>
</feature>
<feature type="region of interest" description="Disordered" evidence="1">
    <location>
        <begin position="1"/>
        <end position="21"/>
    </location>
</feature>
<accession>A0AAV9U469</accession>
<reference evidence="2 3" key="1">
    <citation type="submission" date="2019-10" db="EMBL/GenBank/DDBJ databases">
        <authorList>
            <person name="Palmer J.M."/>
        </authorList>
    </citation>
    <scope>NUCLEOTIDE SEQUENCE [LARGE SCALE GENOMIC DNA]</scope>
    <source>
        <strain evidence="2 3">TWF696</strain>
    </source>
</reference>
<feature type="region of interest" description="Disordered" evidence="1">
    <location>
        <begin position="35"/>
        <end position="57"/>
    </location>
</feature>
<dbReference type="PANTHER" id="PTHR34693:SF1">
    <property type="entry name" value="PROTEIN PAR32"/>
    <property type="match status" value="1"/>
</dbReference>